<dbReference type="EMBL" id="PQWY01000016">
    <property type="protein sequence ID" value="PPK29686.1"/>
    <property type="molecule type" value="Genomic_DNA"/>
</dbReference>
<gene>
    <name evidence="1" type="ORF">C3928_11460</name>
</gene>
<dbReference type="PROSITE" id="PS50802">
    <property type="entry name" value="OTU"/>
    <property type="match status" value="1"/>
</dbReference>
<sequence length="744" mass="85543">MAKTIKATGDGACLFNAVAIGLSIEILSGRLDSLSDTPGYQALLDEFAKHHPQFNPKSWKTLKEWLAYYNDTRDIELILAPVLFNLNQRYQHHLDEEILNELTNLVWKNKANIENGQAWFQLQNTGDLGEALFPKLENLDLKKDRAPLLDKLREILKDYTLELTRENVKQFLTERAKELLSALKKKISSDPHAFQRGYSCNELKGMTDALSISLVENREEDITDSRIKIRLENKEEHWNVLCNEEDNERFLDATPPRLKMTSLEAYRGDKQVSAPTSEQLDLIEEPGVFLRERTIDNPGLGNCAFYAFAMGLVNIIQEEAKYNRRTMFDRWVGLDRSISGLYDEILQLNLEDPNKELLDRLQSSLRIVTYQYQIRELRNVCVFRNGNYNRLTGNSNFVNFAALYYGDPQDTDSRFNPFADSVPILIKMAEIDRDSVHPGHENDVLVPLFLNLLYGETTNPANITLETEPRSESPIITAMNNITQDFFWGTHLDLDYLAEAFEVNLHVLRNDSPIQEFVDIPERHTLTLTNSNNTHWTTQITTARATTGMLLARNSPLSGVKRTMDQPTVTEDLLGKKSDRDFIVPPFDTLTNPHNRKGNEANKPISKGIFHDRPVVSEDQRKLEQLKRIVANATLAYTTHSESIWFCFFHYHGQTGRDRANNFCKTFSKITDYNQAKEALVHYLNDSRNGNTHPHSYRTMLLHELQGDHDNKKDLQYLSRHFTSSLNKLASVLEVQLFANRYVP</sequence>
<evidence type="ECO:0000313" key="1">
    <source>
        <dbReference type="EMBL" id="PPK29686.1"/>
    </source>
</evidence>
<dbReference type="AlphaFoldDB" id="A0A2S6EX09"/>
<reference evidence="1 2" key="1">
    <citation type="submission" date="2018-02" db="EMBL/GenBank/DDBJ databases">
        <title>Draft genome sequences of four Legionella pneumophila clinical strains isolated in Ontario.</title>
        <authorList>
            <person name="Fortuna A."/>
            <person name="Ramnarine R."/>
            <person name="Li A."/>
            <person name="Frantz C."/>
            <person name="Mallo G."/>
        </authorList>
    </citation>
    <scope>NUCLEOTIDE SEQUENCE [LARGE SCALE GENOMIC DNA]</scope>
    <source>
        <strain evidence="1 2">LG61</strain>
    </source>
</reference>
<evidence type="ECO:0000313" key="2">
    <source>
        <dbReference type="Proteomes" id="UP000239239"/>
    </source>
</evidence>
<comment type="caution">
    <text evidence="1">The sequence shown here is derived from an EMBL/GenBank/DDBJ whole genome shotgun (WGS) entry which is preliminary data.</text>
</comment>
<name>A0A2S6EX09_LEGPN</name>
<dbReference type="RefSeq" id="WP_027227289.1">
    <property type="nucleotide sequence ID" value="NZ_CP017601.1"/>
</dbReference>
<organism evidence="1 2">
    <name type="scientific">Legionella pneumophila</name>
    <dbReference type="NCBI Taxonomy" id="446"/>
    <lineage>
        <taxon>Bacteria</taxon>
        <taxon>Pseudomonadati</taxon>
        <taxon>Pseudomonadota</taxon>
        <taxon>Gammaproteobacteria</taxon>
        <taxon>Legionellales</taxon>
        <taxon>Legionellaceae</taxon>
        <taxon>Legionella</taxon>
    </lineage>
</organism>
<proteinExistence type="predicted"/>
<dbReference type="OrthoDB" id="5652914at2"/>
<accession>A0A2S6EX09</accession>
<protein>
    <submittedName>
        <fullName evidence="1">Uncharacterized protein</fullName>
    </submittedName>
</protein>
<dbReference type="Proteomes" id="UP000239239">
    <property type="component" value="Unassembled WGS sequence"/>
</dbReference>
<dbReference type="InterPro" id="IPR003323">
    <property type="entry name" value="OTU_dom"/>
</dbReference>